<dbReference type="PANTHER" id="PTHR37422">
    <property type="entry name" value="TEICHURONIC ACID BIOSYNTHESIS PROTEIN TUAE"/>
    <property type="match status" value="1"/>
</dbReference>
<evidence type="ECO:0000256" key="2">
    <source>
        <dbReference type="ARBA" id="ARBA00022692"/>
    </source>
</evidence>
<evidence type="ECO:0000259" key="6">
    <source>
        <dbReference type="Pfam" id="PF04932"/>
    </source>
</evidence>
<comment type="subcellular location">
    <subcellularLocation>
        <location evidence="1">Membrane</location>
        <topology evidence="1">Multi-pass membrane protein</topology>
    </subcellularLocation>
</comment>
<keyword evidence="8" id="KW-1185">Reference proteome</keyword>
<evidence type="ECO:0000256" key="1">
    <source>
        <dbReference type="ARBA" id="ARBA00004141"/>
    </source>
</evidence>
<feature type="transmembrane region" description="Helical" evidence="5">
    <location>
        <begin position="105"/>
        <end position="121"/>
    </location>
</feature>
<evidence type="ECO:0000256" key="5">
    <source>
        <dbReference type="SAM" id="Phobius"/>
    </source>
</evidence>
<feature type="transmembrane region" description="Helical" evidence="5">
    <location>
        <begin position="318"/>
        <end position="341"/>
    </location>
</feature>
<accession>A0A511QS35</accession>
<organism evidence="7 8">
    <name type="scientific">Vibrio superstes NBRC 103154</name>
    <dbReference type="NCBI Taxonomy" id="1219062"/>
    <lineage>
        <taxon>Bacteria</taxon>
        <taxon>Pseudomonadati</taxon>
        <taxon>Pseudomonadota</taxon>
        <taxon>Gammaproteobacteria</taxon>
        <taxon>Vibrionales</taxon>
        <taxon>Vibrionaceae</taxon>
        <taxon>Vibrio</taxon>
    </lineage>
</organism>
<feature type="transmembrane region" description="Helical" evidence="5">
    <location>
        <begin position="12"/>
        <end position="30"/>
    </location>
</feature>
<dbReference type="OrthoDB" id="5906412at2"/>
<dbReference type="InterPro" id="IPR007016">
    <property type="entry name" value="O-antigen_ligase-rel_domated"/>
</dbReference>
<dbReference type="GO" id="GO:0016020">
    <property type="term" value="C:membrane"/>
    <property type="evidence" value="ECO:0007669"/>
    <property type="project" value="UniProtKB-SubCell"/>
</dbReference>
<dbReference type="Proteomes" id="UP000321113">
    <property type="component" value="Unassembled WGS sequence"/>
</dbReference>
<keyword evidence="4 5" id="KW-0472">Membrane</keyword>
<reference evidence="7 8" key="1">
    <citation type="submission" date="2019-07" db="EMBL/GenBank/DDBJ databases">
        <title>Whole genome shotgun sequence of Vibrio superstes NBRC 103154.</title>
        <authorList>
            <person name="Hosoyama A."/>
            <person name="Uohara A."/>
            <person name="Ohji S."/>
            <person name="Ichikawa N."/>
        </authorList>
    </citation>
    <scope>NUCLEOTIDE SEQUENCE [LARGE SCALE GENOMIC DNA]</scope>
    <source>
        <strain evidence="7 8">NBRC 103154</strain>
    </source>
</reference>
<feature type="transmembrane region" description="Helical" evidence="5">
    <location>
        <begin position="353"/>
        <end position="385"/>
    </location>
</feature>
<dbReference type="PANTHER" id="PTHR37422:SF13">
    <property type="entry name" value="LIPOPOLYSACCHARIDE BIOSYNTHESIS PROTEIN PA4999-RELATED"/>
    <property type="match status" value="1"/>
</dbReference>
<dbReference type="InterPro" id="IPR051533">
    <property type="entry name" value="WaaL-like"/>
</dbReference>
<proteinExistence type="predicted"/>
<protein>
    <recommendedName>
        <fullName evidence="6">O-antigen ligase-related domain-containing protein</fullName>
    </recommendedName>
</protein>
<keyword evidence="3 5" id="KW-1133">Transmembrane helix</keyword>
<evidence type="ECO:0000256" key="3">
    <source>
        <dbReference type="ARBA" id="ARBA00022989"/>
    </source>
</evidence>
<dbReference type="EMBL" id="BJXK01000009">
    <property type="protein sequence ID" value="GEM80165.1"/>
    <property type="molecule type" value="Genomic_DNA"/>
</dbReference>
<comment type="caution">
    <text evidence="7">The sequence shown here is derived from an EMBL/GenBank/DDBJ whole genome shotgun (WGS) entry which is preliminary data.</text>
</comment>
<feature type="domain" description="O-antigen ligase-related" evidence="6">
    <location>
        <begin position="197"/>
        <end position="329"/>
    </location>
</feature>
<dbReference type="Pfam" id="PF04932">
    <property type="entry name" value="Wzy_C"/>
    <property type="match status" value="1"/>
</dbReference>
<feature type="transmembrane region" description="Helical" evidence="5">
    <location>
        <begin position="198"/>
        <end position="225"/>
    </location>
</feature>
<name>A0A511QS35_9VIBR</name>
<evidence type="ECO:0000313" key="7">
    <source>
        <dbReference type="EMBL" id="GEM80165.1"/>
    </source>
</evidence>
<keyword evidence="2 5" id="KW-0812">Transmembrane</keyword>
<feature type="transmembrane region" description="Helical" evidence="5">
    <location>
        <begin position="397"/>
        <end position="417"/>
    </location>
</feature>
<evidence type="ECO:0000256" key="4">
    <source>
        <dbReference type="ARBA" id="ARBA00023136"/>
    </source>
</evidence>
<dbReference type="RefSeq" id="WP_119009822.1">
    <property type="nucleotide sequence ID" value="NZ_BJXK01000009.1"/>
</dbReference>
<feature type="transmembrane region" description="Helical" evidence="5">
    <location>
        <begin position="128"/>
        <end position="149"/>
    </location>
</feature>
<dbReference type="AlphaFoldDB" id="A0A511QS35"/>
<feature type="transmembrane region" description="Helical" evidence="5">
    <location>
        <begin position="237"/>
        <end position="261"/>
    </location>
</feature>
<evidence type="ECO:0000313" key="8">
    <source>
        <dbReference type="Proteomes" id="UP000321113"/>
    </source>
</evidence>
<feature type="transmembrane region" description="Helical" evidence="5">
    <location>
        <begin position="42"/>
        <end position="59"/>
    </location>
</feature>
<gene>
    <name evidence="7" type="ORF">VSU01S_24100</name>
</gene>
<sequence length="467" mass="52715">MALFLKFLRDNLINISLIGIAAFSFNLIIMPDQPVLQYDYKRLFICTIILINCIILISSRSSRNYLIVNILQLHPITLTLLFLFFLFSFIANIFGLYPYRGITDYFYYIGLFLLIVSLSNSKPGKFQFEAYALISVLCYLSVFIGFTVTNLYGDGSSIWTILSYTNPRMLNQVQVWIIIPSIYVLLTTSKKKAYIPIVLNFSILFALSARGAFIAIVCGVILWGLLDKKNRNRILTITITCIVIGYLIKLLTLSPIPSFLFHGEFRDAILNIRTSDSGRLDLWLHALEMVSFWGHGGDAFVCNSLLNGRPHNSILLVLVNWGIIPALAYVFLILALLMSVVTKTSPRSRMFGVTLLSGIAYSLISGTLDSPFSLLLGCITLANYWNTLRTLNIDVKYAFPTHLIVIIIASLTLASIATKVNQRVSNGFYLDEAYIPEVYIPQFWYGNNCINTEMKIKTTLHSQGKKQ</sequence>